<gene>
    <name evidence="1" type="ORF">dnm_049870</name>
</gene>
<evidence type="ECO:0000313" key="2">
    <source>
        <dbReference type="Proteomes" id="UP000663722"/>
    </source>
</evidence>
<proteinExistence type="predicted"/>
<keyword evidence="2" id="KW-1185">Reference proteome</keyword>
<name>A0A975BNZ0_9BACT</name>
<dbReference type="Proteomes" id="UP000663722">
    <property type="component" value="Chromosome"/>
</dbReference>
<dbReference type="AlphaFoldDB" id="A0A975BNZ0"/>
<reference evidence="1" key="1">
    <citation type="journal article" date="2021" name="Microb. Physiol.">
        <title>Proteogenomic Insights into the Physiology of Marine, Sulfate-Reducing, Filamentous Desulfonema limicola and Desulfonema magnum.</title>
        <authorList>
            <person name="Schnaars V."/>
            <person name="Wohlbrand L."/>
            <person name="Scheve S."/>
            <person name="Hinrichs C."/>
            <person name="Reinhardt R."/>
            <person name="Rabus R."/>
        </authorList>
    </citation>
    <scope>NUCLEOTIDE SEQUENCE</scope>
    <source>
        <strain evidence="1">4be13</strain>
    </source>
</reference>
<accession>A0A975BNZ0</accession>
<dbReference type="EMBL" id="CP061800">
    <property type="protein sequence ID" value="QTA88940.1"/>
    <property type="molecule type" value="Genomic_DNA"/>
</dbReference>
<organism evidence="1 2">
    <name type="scientific">Desulfonema magnum</name>
    <dbReference type="NCBI Taxonomy" id="45655"/>
    <lineage>
        <taxon>Bacteria</taxon>
        <taxon>Pseudomonadati</taxon>
        <taxon>Thermodesulfobacteriota</taxon>
        <taxon>Desulfobacteria</taxon>
        <taxon>Desulfobacterales</taxon>
        <taxon>Desulfococcaceae</taxon>
        <taxon>Desulfonema</taxon>
    </lineage>
</organism>
<dbReference type="KEGG" id="dmm:dnm_049870"/>
<protein>
    <submittedName>
        <fullName evidence="1">Uncharacterized protein</fullName>
    </submittedName>
</protein>
<evidence type="ECO:0000313" key="1">
    <source>
        <dbReference type="EMBL" id="QTA88940.1"/>
    </source>
</evidence>
<sequence>MKISPEQIIFHPMFKFFSVIPAKAGIHRSPEHYIGPKTDSCFRRNDKLLAFLIITDLGDGGKAPQGRHICSKSCCEYAAGPANLLLQICRPCEAWSALP</sequence>